<evidence type="ECO:0000313" key="1">
    <source>
        <dbReference type="EMBL" id="OEJ23380.1"/>
    </source>
</evidence>
<proteinExistence type="predicted"/>
<organism evidence="1 2">
    <name type="scientific">Streptomyces agglomeratus</name>
    <dbReference type="NCBI Taxonomy" id="285458"/>
    <lineage>
        <taxon>Bacteria</taxon>
        <taxon>Bacillati</taxon>
        <taxon>Actinomycetota</taxon>
        <taxon>Actinomycetes</taxon>
        <taxon>Kitasatosporales</taxon>
        <taxon>Streptomycetaceae</taxon>
        <taxon>Streptomyces</taxon>
    </lineage>
</organism>
<comment type="caution">
    <text evidence="1">The sequence shown here is derived from an EMBL/GenBank/DDBJ whole genome shotgun (WGS) entry which is preliminary data.</text>
</comment>
<name>A0A1E5P1H2_9ACTN</name>
<dbReference type="AlphaFoldDB" id="A0A1E5P1H2"/>
<reference evidence="1 2" key="1">
    <citation type="submission" date="2016-08" db="EMBL/GenBank/DDBJ databases">
        <title>Complete genome sequence of Streptomyces agglomeratus strain 6-3-2, a novel anti-MRSA actinomycete isolated from Wuli of Tebit, China.</title>
        <authorList>
            <person name="Chen X."/>
        </authorList>
    </citation>
    <scope>NUCLEOTIDE SEQUENCE [LARGE SCALE GENOMIC DNA]</scope>
    <source>
        <strain evidence="1 2">6-3-2</strain>
    </source>
</reference>
<gene>
    <name evidence="1" type="ORF">AS594_01610</name>
</gene>
<sequence>MNVCSAPGDDEQFEVLACGNEPVGQPQGVVRVEPIVHFAVDQEEFARQAVGQVAVGGVVERLVPAGAACPSTRPGSVLPA</sequence>
<keyword evidence="2" id="KW-1185">Reference proteome</keyword>
<dbReference type="Proteomes" id="UP000095759">
    <property type="component" value="Unassembled WGS sequence"/>
</dbReference>
<protein>
    <submittedName>
        <fullName evidence="1">Uncharacterized protein</fullName>
    </submittedName>
</protein>
<accession>A0A1E5P1H2</accession>
<dbReference type="EMBL" id="MEHJ01000001">
    <property type="protein sequence ID" value="OEJ23380.1"/>
    <property type="molecule type" value="Genomic_DNA"/>
</dbReference>
<evidence type="ECO:0000313" key="2">
    <source>
        <dbReference type="Proteomes" id="UP000095759"/>
    </source>
</evidence>